<dbReference type="OrthoDB" id="1194645at2759"/>
<accession>A0A8K0H9M3</accession>
<evidence type="ECO:0000313" key="1">
    <source>
        <dbReference type="EMBL" id="KAF3448179.1"/>
    </source>
</evidence>
<comment type="caution">
    <text evidence="1">The sequence shown here is derived from an EMBL/GenBank/DDBJ whole genome shotgun (WGS) entry which is preliminary data.</text>
</comment>
<name>A0A8K0H9M3_9ROSA</name>
<gene>
    <name evidence="1" type="ORF">FNV43_RR08890</name>
</gene>
<dbReference type="EMBL" id="VOIH02000004">
    <property type="protein sequence ID" value="KAF3448179.1"/>
    <property type="molecule type" value="Genomic_DNA"/>
</dbReference>
<organism evidence="1 2">
    <name type="scientific">Rhamnella rubrinervis</name>
    <dbReference type="NCBI Taxonomy" id="2594499"/>
    <lineage>
        <taxon>Eukaryota</taxon>
        <taxon>Viridiplantae</taxon>
        <taxon>Streptophyta</taxon>
        <taxon>Embryophyta</taxon>
        <taxon>Tracheophyta</taxon>
        <taxon>Spermatophyta</taxon>
        <taxon>Magnoliopsida</taxon>
        <taxon>eudicotyledons</taxon>
        <taxon>Gunneridae</taxon>
        <taxon>Pentapetalae</taxon>
        <taxon>rosids</taxon>
        <taxon>fabids</taxon>
        <taxon>Rosales</taxon>
        <taxon>Rhamnaceae</taxon>
        <taxon>rhamnoid group</taxon>
        <taxon>Rhamneae</taxon>
        <taxon>Rhamnella</taxon>
    </lineage>
</organism>
<dbReference type="AlphaFoldDB" id="A0A8K0H9M3"/>
<proteinExistence type="predicted"/>
<reference evidence="1" key="1">
    <citation type="submission" date="2020-03" db="EMBL/GenBank/DDBJ databases">
        <title>A high-quality chromosome-level genome assembly of a woody plant with both climbing and erect habits, Rhamnella rubrinervis.</title>
        <authorList>
            <person name="Lu Z."/>
            <person name="Yang Y."/>
            <person name="Zhu X."/>
            <person name="Sun Y."/>
        </authorList>
    </citation>
    <scope>NUCLEOTIDE SEQUENCE</scope>
    <source>
        <strain evidence="1">BYM</strain>
        <tissue evidence="1">Leaf</tissue>
    </source>
</reference>
<evidence type="ECO:0000313" key="2">
    <source>
        <dbReference type="Proteomes" id="UP000796880"/>
    </source>
</evidence>
<dbReference type="Proteomes" id="UP000796880">
    <property type="component" value="Unassembled WGS sequence"/>
</dbReference>
<sequence length="667" mass="75071">MIAYDPDITHPLSETDLVSLDHQAETKDPHAWTTVKKHGDLGKQTKILEATTVVLIGLLGLPNLKPMIFLYWAAGMLGFCSVRSKSFNGYSRIIRGHYRDFNAILGAHERGQWKSSYSLFLYDFRARGGCRFAPIDTHGDFFTGSTWDHGSLFSADESQRRISPIRWDHSNSVDADENSNLRCLDSRRLGGGVQLGPVRCPGRWLSGHSSGLNSNFMVLLESASGLVDKFRPIMLGNFLFKVVSKILVDRWRGPLRIVSQSVWFHPSEKCGGHCVASIVLITLTRKFSRRSRFINGFRRLLWLFRGWQGDPLSPLLFGIAKIFGGIYLGRSPGLSPEISSRNSSSRLASFMRTACSCFARTYRNLAGIFDAMRLLLFSWVVNLDKSYIYFGSGVSPALQRFWRTWNQGSLPFIYLGVPFLKEAYSAILRPIMIGFWAVSSWKFPYRWRLSTRVYGLQMAVGFLKSLRRLKLPLDESSRLKSVSLLESVIVGPLSGEGFSMASKCENLWYDLETVSPLLDLPLIAIGDGGRRIVGCIGLMVSMFEKAMKASKHSSLQLMDYAIELVFAPRAPRLFPWFVTPPDGGLKVNLDVWVAVLPDRMEYFVTSRVSSKSATHVVNLLHVEEVVPWVYKSRWVAARFFMFPALIRVSHFGGKSVGSSSKMRVSST</sequence>
<keyword evidence="2" id="KW-1185">Reference proteome</keyword>
<protein>
    <submittedName>
        <fullName evidence="1">Uncharacterized protein</fullName>
    </submittedName>
</protein>